<feature type="transmembrane region" description="Helical" evidence="5">
    <location>
        <begin position="181"/>
        <end position="204"/>
    </location>
</feature>
<dbReference type="Pfam" id="PF01066">
    <property type="entry name" value="CDP-OH_P_transf"/>
    <property type="match status" value="1"/>
</dbReference>
<dbReference type="Gene3D" id="1.20.120.1760">
    <property type="match status" value="1"/>
</dbReference>
<feature type="transmembrane region" description="Helical" evidence="5">
    <location>
        <begin position="120"/>
        <end position="138"/>
    </location>
</feature>
<dbReference type="PANTHER" id="PTHR10414:SF37">
    <property type="entry name" value="BB IN A BOXCAR, ISOFORM C"/>
    <property type="match status" value="1"/>
</dbReference>
<keyword evidence="5" id="KW-0812">Transmembrane</keyword>
<evidence type="ECO:0000256" key="3">
    <source>
        <dbReference type="ARBA" id="ARBA00023136"/>
    </source>
</evidence>
<dbReference type="InterPro" id="IPR043130">
    <property type="entry name" value="CDP-OH_PTrfase_TM_dom"/>
</dbReference>
<evidence type="ECO:0000313" key="7">
    <source>
        <dbReference type="Proteomes" id="UP001304970"/>
    </source>
</evidence>
<feature type="transmembrane region" description="Helical" evidence="5">
    <location>
        <begin position="31"/>
        <end position="50"/>
    </location>
</feature>
<accession>A0AA96V9K7</accession>
<dbReference type="Proteomes" id="UP001304970">
    <property type="component" value="Chromosome"/>
</dbReference>
<dbReference type="GeneID" id="89229036"/>
<dbReference type="GO" id="GO:0016020">
    <property type="term" value="C:membrane"/>
    <property type="evidence" value="ECO:0007669"/>
    <property type="project" value="UniProtKB-SubCell"/>
</dbReference>
<proteinExistence type="inferred from homology"/>
<dbReference type="AlphaFoldDB" id="A0AA96V9K7"/>
<keyword evidence="2 4" id="KW-0808">Transferase</keyword>
<comment type="subcellular location">
    <subcellularLocation>
        <location evidence="1">Membrane</location>
    </subcellularLocation>
</comment>
<evidence type="ECO:0000313" key="6">
    <source>
        <dbReference type="EMBL" id="WNY27798.1"/>
    </source>
</evidence>
<dbReference type="InterPro" id="IPR014472">
    <property type="entry name" value="CHOPT"/>
</dbReference>
<dbReference type="InterPro" id="IPR000462">
    <property type="entry name" value="CDP-OH_P_trans"/>
</dbReference>
<feature type="transmembrane region" description="Helical" evidence="5">
    <location>
        <begin position="62"/>
        <end position="83"/>
    </location>
</feature>
<dbReference type="InterPro" id="IPR048254">
    <property type="entry name" value="CDP_ALCOHOL_P_TRANSF_CS"/>
</dbReference>
<name>A0AA96V9K7_9EURY</name>
<evidence type="ECO:0000256" key="2">
    <source>
        <dbReference type="ARBA" id="ARBA00022679"/>
    </source>
</evidence>
<dbReference type="EC" id="2.7.8.-" evidence="6"/>
<protein>
    <submittedName>
        <fullName evidence="6">Phosphatidylinositol phosphate synthase</fullName>
        <ecNumber evidence="6">2.7.8.-</ecNumber>
    </submittedName>
</protein>
<organism evidence="6 7">
    <name type="scientific">Methanolapillus ohkumae</name>
    <dbReference type="NCBI Taxonomy" id="3028298"/>
    <lineage>
        <taxon>Archaea</taxon>
        <taxon>Methanobacteriati</taxon>
        <taxon>Methanobacteriota</taxon>
        <taxon>Stenosarchaea group</taxon>
        <taxon>Methanomicrobia</taxon>
        <taxon>Methanosarcinales</taxon>
        <taxon>Methanosarcinaceae</taxon>
        <taxon>Methanolapillus</taxon>
    </lineage>
</organism>
<dbReference type="PROSITE" id="PS00379">
    <property type="entry name" value="CDP_ALCOHOL_P_TRANSF"/>
    <property type="match status" value="1"/>
</dbReference>
<reference evidence="6 7" key="1">
    <citation type="submission" date="2023-07" db="EMBL/GenBank/DDBJ databases">
        <title>Closed genome sequence of Methanosarcinaceae archaeon Am2.</title>
        <authorList>
            <person name="Poehlein A."/>
            <person name="Protasov E."/>
            <person name="Platt K."/>
            <person name="Reeh H."/>
            <person name="Daniel R."/>
            <person name="Brune A."/>
        </authorList>
    </citation>
    <scope>NUCLEOTIDE SEQUENCE [LARGE SCALE GENOMIC DNA]</scope>
    <source>
        <strain evidence="6 7">Am2</strain>
    </source>
</reference>
<evidence type="ECO:0000256" key="1">
    <source>
        <dbReference type="ARBA" id="ARBA00004370"/>
    </source>
</evidence>
<dbReference type="GO" id="GO:0016780">
    <property type="term" value="F:phosphotransferase activity, for other substituted phosphate groups"/>
    <property type="evidence" value="ECO:0007669"/>
    <property type="project" value="InterPro"/>
</dbReference>
<keyword evidence="5" id="KW-1133">Transmembrane helix</keyword>
<comment type="similarity">
    <text evidence="4">Belongs to the CDP-alcohol phosphatidyltransferase class-I family.</text>
</comment>
<dbReference type="EMBL" id="CP131061">
    <property type="protein sequence ID" value="WNY27798.1"/>
    <property type="molecule type" value="Genomic_DNA"/>
</dbReference>
<evidence type="ECO:0000256" key="5">
    <source>
        <dbReference type="SAM" id="Phobius"/>
    </source>
</evidence>
<sequence length="232" mass="25621">MAADSLRPYFTKKIINPVASRLAKYKVTPDTLSIVSLVFSLIAGIFFYLAGTTTTFEPVWMLFAAGVCVLINSGLDAFDGAVARMMGIAGKKGDFLDHVIDRYADVFIIGGIIFGGLCPWQIGLIAIVGVLLTSYLGTQAQAMDIGRYYGGIMGRADRLIIILVGTLLDIIYIAIYDHSFLLYGLSFLGWVMVIIAIFSHVTAFQRIYHIWKAIKAEEKSKMQEIQSNDDNR</sequence>
<dbReference type="RefSeq" id="WP_338097756.1">
    <property type="nucleotide sequence ID" value="NZ_CP131061.1"/>
</dbReference>
<keyword evidence="3 5" id="KW-0472">Membrane</keyword>
<dbReference type="PANTHER" id="PTHR10414">
    <property type="entry name" value="ETHANOLAMINEPHOSPHOTRANSFERASE"/>
    <property type="match status" value="1"/>
</dbReference>
<keyword evidence="7" id="KW-1185">Reference proteome</keyword>
<dbReference type="GO" id="GO:0008654">
    <property type="term" value="P:phospholipid biosynthetic process"/>
    <property type="evidence" value="ECO:0007669"/>
    <property type="project" value="InterPro"/>
</dbReference>
<feature type="transmembrane region" description="Helical" evidence="5">
    <location>
        <begin position="159"/>
        <end position="175"/>
    </location>
</feature>
<gene>
    <name evidence="6" type="ORF">MsAm2_16110</name>
</gene>
<evidence type="ECO:0000256" key="4">
    <source>
        <dbReference type="RuleBase" id="RU003750"/>
    </source>
</evidence>